<reference evidence="1" key="2">
    <citation type="journal article" date="2021" name="Microorganisms">
        <title>Bacterial Dimethylsulfoniopropionate Biosynthesis in the East China Sea.</title>
        <authorList>
            <person name="Liu J."/>
            <person name="Zhang Y."/>
            <person name="Liu J."/>
            <person name="Zhong H."/>
            <person name="Williams B.T."/>
            <person name="Zheng Y."/>
            <person name="Curson A.R.J."/>
            <person name="Sun C."/>
            <person name="Sun H."/>
            <person name="Song D."/>
            <person name="Wagner Mackenzie B."/>
            <person name="Bermejo Martinez A."/>
            <person name="Todd J.D."/>
            <person name="Zhang X.H."/>
        </authorList>
    </citation>
    <scope>NUCLEOTIDE SEQUENCE</scope>
    <source>
        <strain evidence="1">AESS21</strain>
    </source>
</reference>
<organism evidence="1 2">
    <name type="scientific">Roseibium polysiphoniae</name>
    <dbReference type="NCBI Taxonomy" id="2571221"/>
    <lineage>
        <taxon>Bacteria</taxon>
        <taxon>Pseudomonadati</taxon>
        <taxon>Pseudomonadota</taxon>
        <taxon>Alphaproteobacteria</taxon>
        <taxon>Hyphomicrobiales</taxon>
        <taxon>Stappiaceae</taxon>
        <taxon>Roseibium</taxon>
    </lineage>
</organism>
<comment type="caution">
    <text evidence="1">The sequence shown here is derived from an EMBL/GenBank/DDBJ whole genome shotgun (WGS) entry which is preliminary data.</text>
</comment>
<dbReference type="RefSeq" id="WP_213215495.1">
    <property type="nucleotide sequence ID" value="NZ_QTKU01000001.1"/>
</dbReference>
<accession>A0A944GS67</accession>
<name>A0A944GS67_9HYPH</name>
<gene>
    <name evidence="1" type="ORF">DYI23_06830</name>
</gene>
<evidence type="ECO:0000313" key="2">
    <source>
        <dbReference type="Proteomes" id="UP000705379"/>
    </source>
</evidence>
<dbReference type="Proteomes" id="UP000705379">
    <property type="component" value="Unassembled WGS sequence"/>
</dbReference>
<dbReference type="EMBL" id="QTKU01000001">
    <property type="protein sequence ID" value="MBS8259929.1"/>
    <property type="molecule type" value="Genomic_DNA"/>
</dbReference>
<evidence type="ECO:0000313" key="1">
    <source>
        <dbReference type="EMBL" id="MBS8259929.1"/>
    </source>
</evidence>
<proteinExistence type="predicted"/>
<protein>
    <submittedName>
        <fullName evidence="1">Uncharacterized protein</fullName>
    </submittedName>
</protein>
<dbReference type="AlphaFoldDB" id="A0A944GS67"/>
<sequence length="223" mass="24417">MPEPQTASRHVLDQIDALPASDRPLVICDVDEVILHLISHLERYLTANDLIFLRHSYKFHGNIARKGDETPLSNDDVRRHLVRFFDEESHRQEMVAGADSGLARISESHEVLLLTNLPGAHNKPIRETLLAGFGITYPVLTNSGPKGGAVAALSAGRPAPVVFIDDSPTNHTSVHASLPSATLIQFIADDRFRANVTPEPHIDLLTGNWDETASFIAATLQEA</sequence>
<reference evidence="1" key="1">
    <citation type="submission" date="2018-08" db="EMBL/GenBank/DDBJ databases">
        <authorList>
            <person name="Jin W."/>
            <person name="Wang H."/>
            <person name="Yang Y."/>
            <person name="Li M."/>
            <person name="Liu J."/>
        </authorList>
    </citation>
    <scope>NUCLEOTIDE SEQUENCE</scope>
    <source>
        <strain evidence="1">AESS21</strain>
    </source>
</reference>